<dbReference type="Pfam" id="PF02734">
    <property type="entry name" value="Dak2"/>
    <property type="match status" value="1"/>
</dbReference>
<dbReference type="InterPro" id="IPR050270">
    <property type="entry name" value="DegV_domain_contain"/>
</dbReference>
<dbReference type="Gene3D" id="1.25.40.340">
    <property type="match status" value="1"/>
</dbReference>
<evidence type="ECO:0000259" key="1">
    <source>
        <dbReference type="PROSITE" id="PS51480"/>
    </source>
</evidence>
<feature type="domain" description="DhaL" evidence="1">
    <location>
        <begin position="8"/>
        <end position="148"/>
    </location>
</feature>
<keyword evidence="2" id="KW-0808">Transferase</keyword>
<dbReference type="PROSITE" id="PS51480">
    <property type="entry name" value="DHAL"/>
    <property type="match status" value="1"/>
</dbReference>
<dbReference type="PANTHER" id="PTHR33434:SF4">
    <property type="entry name" value="PHOSPHATASE PROTEIN"/>
    <property type="match status" value="1"/>
</dbReference>
<evidence type="ECO:0000313" key="3">
    <source>
        <dbReference type="Proteomes" id="UP000247602"/>
    </source>
</evidence>
<organism evidence="2 3">
    <name type="scientific">Modestobacter versicolor</name>
    <dbReference type="NCBI Taxonomy" id="429133"/>
    <lineage>
        <taxon>Bacteria</taxon>
        <taxon>Bacillati</taxon>
        <taxon>Actinomycetota</taxon>
        <taxon>Actinomycetes</taxon>
        <taxon>Geodermatophilales</taxon>
        <taxon>Geodermatophilaceae</taxon>
        <taxon>Modestobacter</taxon>
    </lineage>
</organism>
<proteinExistence type="predicted"/>
<accession>A0A323V703</accession>
<sequence length="148" mass="15102">MLRALDDAAVDRWSSAVVDRLTASRGRLDELNVFPVPDGDTGTNLLLTAEAGHAALQAALQAAREDGGRRPESPWAVLARGAVLGARGNSGAILAQLLRGLADSLADAPEVDGEVLSAALTGAARTAYAAVADPEEGTFLTVARSGAE</sequence>
<comment type="caution">
    <text evidence="2">The sequence shown here is derived from an EMBL/GenBank/DDBJ whole genome shotgun (WGS) entry which is preliminary data.</text>
</comment>
<dbReference type="InterPro" id="IPR036117">
    <property type="entry name" value="DhaL_dom_sf"/>
</dbReference>
<keyword evidence="2" id="KW-0418">Kinase</keyword>
<reference evidence="2 3" key="1">
    <citation type="submission" date="2018-06" db="EMBL/GenBank/DDBJ databases">
        <title>Draft genome sequence of Modestobacter versicolor CP153-2.</title>
        <authorList>
            <person name="Gundlapally S.R."/>
        </authorList>
    </citation>
    <scope>NUCLEOTIDE SEQUENCE [LARGE SCALE GENOMIC DNA]</scope>
    <source>
        <strain evidence="2 3">CP153-2</strain>
    </source>
</reference>
<dbReference type="SMART" id="SM01120">
    <property type="entry name" value="Dak2"/>
    <property type="match status" value="1"/>
</dbReference>
<dbReference type="EMBL" id="QKNV01000163">
    <property type="protein sequence ID" value="PZA20595.1"/>
    <property type="molecule type" value="Genomic_DNA"/>
</dbReference>
<dbReference type="InterPro" id="IPR004007">
    <property type="entry name" value="DhaL_dom"/>
</dbReference>
<protein>
    <submittedName>
        <fullName evidence="2">Dihydroxyacetone kinase</fullName>
    </submittedName>
</protein>
<dbReference type="RefSeq" id="WP_146251640.1">
    <property type="nucleotide sequence ID" value="NZ_QKNV01000163.1"/>
</dbReference>
<dbReference type="PANTHER" id="PTHR33434">
    <property type="entry name" value="DEGV DOMAIN-CONTAINING PROTEIN DR_1986-RELATED"/>
    <property type="match status" value="1"/>
</dbReference>
<dbReference type="OrthoDB" id="9760324at2"/>
<name>A0A323V703_9ACTN</name>
<keyword evidence="3" id="KW-1185">Reference proteome</keyword>
<dbReference type="GO" id="GO:0004371">
    <property type="term" value="F:glycerone kinase activity"/>
    <property type="evidence" value="ECO:0007669"/>
    <property type="project" value="InterPro"/>
</dbReference>
<dbReference type="Proteomes" id="UP000247602">
    <property type="component" value="Unassembled WGS sequence"/>
</dbReference>
<feature type="non-terminal residue" evidence="2">
    <location>
        <position position="148"/>
    </location>
</feature>
<dbReference type="GO" id="GO:0006071">
    <property type="term" value="P:glycerol metabolic process"/>
    <property type="evidence" value="ECO:0007669"/>
    <property type="project" value="InterPro"/>
</dbReference>
<evidence type="ECO:0000313" key="2">
    <source>
        <dbReference type="EMBL" id="PZA20595.1"/>
    </source>
</evidence>
<gene>
    <name evidence="2" type="ORF">DMO24_14600</name>
</gene>
<dbReference type="AlphaFoldDB" id="A0A323V703"/>
<dbReference type="SUPFAM" id="SSF101473">
    <property type="entry name" value="DhaL-like"/>
    <property type="match status" value="1"/>
</dbReference>